<evidence type="ECO:0000313" key="3">
    <source>
        <dbReference type="EMBL" id="KAI8042883.1"/>
    </source>
</evidence>
<organism evidence="3 4">
    <name type="scientific">Drosophila gunungcola</name>
    <name type="common">fruit fly</name>
    <dbReference type="NCBI Taxonomy" id="103775"/>
    <lineage>
        <taxon>Eukaryota</taxon>
        <taxon>Metazoa</taxon>
        <taxon>Ecdysozoa</taxon>
        <taxon>Arthropoda</taxon>
        <taxon>Hexapoda</taxon>
        <taxon>Insecta</taxon>
        <taxon>Pterygota</taxon>
        <taxon>Neoptera</taxon>
        <taxon>Endopterygota</taxon>
        <taxon>Diptera</taxon>
        <taxon>Brachycera</taxon>
        <taxon>Muscomorpha</taxon>
        <taxon>Ephydroidea</taxon>
        <taxon>Drosophilidae</taxon>
        <taxon>Drosophila</taxon>
        <taxon>Sophophora</taxon>
    </lineage>
</organism>
<feature type="compositionally biased region" description="Polar residues" evidence="1">
    <location>
        <begin position="69"/>
        <end position="79"/>
    </location>
</feature>
<evidence type="ECO:0000313" key="4">
    <source>
        <dbReference type="Proteomes" id="UP001059596"/>
    </source>
</evidence>
<feature type="compositionally biased region" description="Basic and acidic residues" evidence="1">
    <location>
        <begin position="131"/>
        <end position="143"/>
    </location>
</feature>
<evidence type="ECO:0000256" key="1">
    <source>
        <dbReference type="SAM" id="MobiDB-lite"/>
    </source>
</evidence>
<gene>
    <name evidence="3" type="ORF">M5D96_004206</name>
</gene>
<feature type="compositionally biased region" description="Polar residues" evidence="1">
    <location>
        <begin position="175"/>
        <end position="195"/>
    </location>
</feature>
<feature type="compositionally biased region" description="Basic and acidic residues" evidence="1">
    <location>
        <begin position="85"/>
        <end position="107"/>
    </location>
</feature>
<feature type="region of interest" description="Disordered" evidence="1">
    <location>
        <begin position="69"/>
        <end position="117"/>
    </location>
</feature>
<evidence type="ECO:0000256" key="2">
    <source>
        <dbReference type="SAM" id="SignalP"/>
    </source>
</evidence>
<keyword evidence="4" id="KW-1185">Reference proteome</keyword>
<dbReference type="OrthoDB" id="7873055at2759"/>
<comment type="caution">
    <text evidence="3">The sequence shown here is derived from an EMBL/GenBank/DDBJ whole genome shotgun (WGS) entry which is preliminary data.</text>
</comment>
<feature type="signal peptide" evidence="2">
    <location>
        <begin position="1"/>
        <end position="20"/>
    </location>
</feature>
<dbReference type="AlphaFoldDB" id="A0A9P9YU24"/>
<protein>
    <submittedName>
        <fullName evidence="3">Uncharacterized protein</fullName>
    </submittedName>
</protein>
<feature type="chain" id="PRO_5040404348" evidence="2">
    <location>
        <begin position="21"/>
        <end position="238"/>
    </location>
</feature>
<dbReference type="EMBL" id="JAMKOV010000002">
    <property type="protein sequence ID" value="KAI8042883.1"/>
    <property type="molecule type" value="Genomic_DNA"/>
</dbReference>
<proteinExistence type="predicted"/>
<reference evidence="3" key="1">
    <citation type="journal article" date="2023" name="Genome Biol. Evol.">
        <title>Long-read-based Genome Assembly of Drosophila gunungcola Reveals Fewer Chemosensory Genes in Flower-breeding Species.</title>
        <authorList>
            <person name="Negi A."/>
            <person name="Liao B.Y."/>
            <person name="Yeh S.D."/>
        </authorList>
    </citation>
    <scope>NUCLEOTIDE SEQUENCE</scope>
    <source>
        <strain evidence="3">Sukarami</strain>
    </source>
</reference>
<feature type="region of interest" description="Disordered" evidence="1">
    <location>
        <begin position="131"/>
        <end position="152"/>
    </location>
</feature>
<accession>A0A9P9YU24</accession>
<feature type="region of interest" description="Disordered" evidence="1">
    <location>
        <begin position="215"/>
        <end position="238"/>
    </location>
</feature>
<keyword evidence="2" id="KW-0732">Signal</keyword>
<sequence>MRQILLMCIIGMALYRITVAGSVGEPISELTLHLNLITEILEKRFSLFAETLHERLTSFENRLTQLECSKNCTAPNGGSPSFDYGSRESETGNKGMKPEENEKEEVSKNVQIPNGEDTIQSRLDDIENDLLKQKVNQDRNKSTDEDEDEAIKSIDSLIEIIQKMLDEEEEAEPGTTITDQTKSTGRSSNQPVTTDTSLLAEQYINWVKLQNKIKQELITDDTGTTDSTTTNTTDDAGK</sequence>
<feature type="compositionally biased region" description="Low complexity" evidence="1">
    <location>
        <begin position="220"/>
        <end position="238"/>
    </location>
</feature>
<name>A0A9P9YU24_9MUSC</name>
<dbReference type="Proteomes" id="UP001059596">
    <property type="component" value="Unassembled WGS sequence"/>
</dbReference>
<feature type="region of interest" description="Disordered" evidence="1">
    <location>
        <begin position="166"/>
        <end position="195"/>
    </location>
</feature>